<keyword evidence="1" id="KW-1133">Transmembrane helix</keyword>
<evidence type="ECO:0000313" key="3">
    <source>
        <dbReference type="Proteomes" id="UP000053257"/>
    </source>
</evidence>
<proteinExistence type="predicted"/>
<protein>
    <submittedName>
        <fullName evidence="2">Uncharacterized protein</fullName>
    </submittedName>
</protein>
<keyword evidence="1" id="KW-0472">Membrane</keyword>
<name>A0A0C3S5N1_PHLG1</name>
<evidence type="ECO:0000313" key="2">
    <source>
        <dbReference type="EMBL" id="KIP11346.1"/>
    </source>
</evidence>
<keyword evidence="1" id="KW-0812">Transmembrane</keyword>
<dbReference type="HOGENOM" id="CLU_2961597_0_0_1"/>
<keyword evidence="3" id="KW-1185">Reference proteome</keyword>
<gene>
    <name evidence="2" type="ORF">PHLGIDRAFT_143036</name>
</gene>
<accession>A0A0C3S5N1</accession>
<evidence type="ECO:0000256" key="1">
    <source>
        <dbReference type="SAM" id="Phobius"/>
    </source>
</evidence>
<dbReference type="Proteomes" id="UP000053257">
    <property type="component" value="Unassembled WGS sequence"/>
</dbReference>
<dbReference type="EMBL" id="KN840447">
    <property type="protein sequence ID" value="KIP11346.1"/>
    <property type="molecule type" value="Genomic_DNA"/>
</dbReference>
<organism evidence="2 3">
    <name type="scientific">Phlebiopsis gigantea (strain 11061_1 CR5-6)</name>
    <name type="common">White-rot fungus</name>
    <name type="synonym">Peniophora gigantea</name>
    <dbReference type="NCBI Taxonomy" id="745531"/>
    <lineage>
        <taxon>Eukaryota</taxon>
        <taxon>Fungi</taxon>
        <taxon>Dikarya</taxon>
        <taxon>Basidiomycota</taxon>
        <taxon>Agaricomycotina</taxon>
        <taxon>Agaricomycetes</taxon>
        <taxon>Polyporales</taxon>
        <taxon>Phanerochaetaceae</taxon>
        <taxon>Phlebiopsis</taxon>
    </lineage>
</organism>
<reference evidence="2 3" key="1">
    <citation type="journal article" date="2014" name="PLoS Genet.">
        <title>Analysis of the Phlebiopsis gigantea genome, transcriptome and secretome provides insight into its pioneer colonization strategies of wood.</title>
        <authorList>
            <person name="Hori C."/>
            <person name="Ishida T."/>
            <person name="Igarashi K."/>
            <person name="Samejima M."/>
            <person name="Suzuki H."/>
            <person name="Master E."/>
            <person name="Ferreira P."/>
            <person name="Ruiz-Duenas F.J."/>
            <person name="Held B."/>
            <person name="Canessa P."/>
            <person name="Larrondo L.F."/>
            <person name="Schmoll M."/>
            <person name="Druzhinina I.S."/>
            <person name="Kubicek C.P."/>
            <person name="Gaskell J.A."/>
            <person name="Kersten P."/>
            <person name="St John F."/>
            <person name="Glasner J."/>
            <person name="Sabat G."/>
            <person name="Splinter BonDurant S."/>
            <person name="Syed K."/>
            <person name="Yadav J."/>
            <person name="Mgbeahuruike A.C."/>
            <person name="Kovalchuk A."/>
            <person name="Asiegbu F.O."/>
            <person name="Lackner G."/>
            <person name="Hoffmeister D."/>
            <person name="Rencoret J."/>
            <person name="Gutierrez A."/>
            <person name="Sun H."/>
            <person name="Lindquist E."/>
            <person name="Barry K."/>
            <person name="Riley R."/>
            <person name="Grigoriev I.V."/>
            <person name="Henrissat B."/>
            <person name="Kues U."/>
            <person name="Berka R.M."/>
            <person name="Martinez A.T."/>
            <person name="Covert S.F."/>
            <person name="Blanchette R.A."/>
            <person name="Cullen D."/>
        </authorList>
    </citation>
    <scope>NUCLEOTIDE SEQUENCE [LARGE SCALE GENOMIC DNA]</scope>
    <source>
        <strain evidence="2 3">11061_1 CR5-6</strain>
    </source>
</reference>
<sequence>MSSSVKLIEQHYRSLKHAFKNITPTELYVYWITTGFLLAPISFHTVAPIKFERQCEYPV</sequence>
<dbReference type="AlphaFoldDB" id="A0A0C3S5N1"/>
<feature type="transmembrane region" description="Helical" evidence="1">
    <location>
        <begin position="28"/>
        <end position="47"/>
    </location>
</feature>